<dbReference type="Gene3D" id="3.40.50.2300">
    <property type="match status" value="1"/>
</dbReference>
<dbReference type="PROSITE" id="PS00676">
    <property type="entry name" value="SIGMA54_INTERACT_2"/>
    <property type="match status" value="1"/>
</dbReference>
<dbReference type="Gene3D" id="1.10.10.60">
    <property type="entry name" value="Homeodomain-like"/>
    <property type="match status" value="1"/>
</dbReference>
<feature type="region of interest" description="Disordered" evidence="7">
    <location>
        <begin position="1"/>
        <end position="28"/>
    </location>
</feature>
<dbReference type="InterPro" id="IPR011006">
    <property type="entry name" value="CheY-like_superfamily"/>
</dbReference>
<evidence type="ECO:0000313" key="10">
    <source>
        <dbReference type="EMBL" id="MDG3008092.1"/>
    </source>
</evidence>
<dbReference type="Gene3D" id="1.10.8.60">
    <property type="match status" value="1"/>
</dbReference>
<organism evidence="10 11">
    <name type="scientific">Paludisphaera mucosa</name>
    <dbReference type="NCBI Taxonomy" id="3030827"/>
    <lineage>
        <taxon>Bacteria</taxon>
        <taxon>Pseudomonadati</taxon>
        <taxon>Planctomycetota</taxon>
        <taxon>Planctomycetia</taxon>
        <taxon>Isosphaerales</taxon>
        <taxon>Isosphaeraceae</taxon>
        <taxon>Paludisphaera</taxon>
    </lineage>
</organism>
<feature type="modified residue" description="4-aspartylphosphate" evidence="6">
    <location>
        <position position="80"/>
    </location>
</feature>
<dbReference type="Gene3D" id="3.40.50.300">
    <property type="entry name" value="P-loop containing nucleotide triphosphate hydrolases"/>
    <property type="match status" value="1"/>
</dbReference>
<protein>
    <submittedName>
        <fullName evidence="10">Sigma-54 dependent transcriptional regulator</fullName>
    </submittedName>
</protein>
<dbReference type="InterPro" id="IPR001789">
    <property type="entry name" value="Sig_transdc_resp-reg_receiver"/>
</dbReference>
<name>A0ABT6FKJ1_9BACT</name>
<feature type="domain" description="Sigma-54 factor interaction" evidence="8">
    <location>
        <begin position="170"/>
        <end position="399"/>
    </location>
</feature>
<evidence type="ECO:0000256" key="7">
    <source>
        <dbReference type="SAM" id="MobiDB-lite"/>
    </source>
</evidence>
<accession>A0ABT6FKJ1</accession>
<dbReference type="Pfam" id="PF00072">
    <property type="entry name" value="Response_reg"/>
    <property type="match status" value="1"/>
</dbReference>
<dbReference type="InterPro" id="IPR025944">
    <property type="entry name" value="Sigma_54_int_dom_CS"/>
</dbReference>
<keyword evidence="4" id="KW-0238">DNA-binding</keyword>
<evidence type="ECO:0000256" key="3">
    <source>
        <dbReference type="ARBA" id="ARBA00023015"/>
    </source>
</evidence>
<dbReference type="InterPro" id="IPR003593">
    <property type="entry name" value="AAA+_ATPase"/>
</dbReference>
<evidence type="ECO:0000259" key="9">
    <source>
        <dbReference type="PROSITE" id="PS50110"/>
    </source>
</evidence>
<dbReference type="PROSITE" id="PS00688">
    <property type="entry name" value="SIGMA54_INTERACT_3"/>
    <property type="match status" value="1"/>
</dbReference>
<evidence type="ECO:0000313" key="11">
    <source>
        <dbReference type="Proteomes" id="UP001216907"/>
    </source>
</evidence>
<feature type="domain" description="Response regulatory" evidence="9">
    <location>
        <begin position="30"/>
        <end position="145"/>
    </location>
</feature>
<dbReference type="InterPro" id="IPR002078">
    <property type="entry name" value="Sigma_54_int"/>
</dbReference>
<keyword evidence="2" id="KW-0067">ATP-binding</keyword>
<dbReference type="InterPro" id="IPR025943">
    <property type="entry name" value="Sigma_54_int_dom_ATP-bd_2"/>
</dbReference>
<dbReference type="PROSITE" id="PS00675">
    <property type="entry name" value="SIGMA54_INTERACT_1"/>
    <property type="match status" value="1"/>
</dbReference>
<keyword evidence="5" id="KW-0804">Transcription</keyword>
<dbReference type="SUPFAM" id="SSF52172">
    <property type="entry name" value="CheY-like"/>
    <property type="match status" value="1"/>
</dbReference>
<dbReference type="InterPro" id="IPR009057">
    <property type="entry name" value="Homeodomain-like_sf"/>
</dbReference>
<feature type="compositionally biased region" description="Basic and acidic residues" evidence="7">
    <location>
        <begin position="7"/>
        <end position="18"/>
    </location>
</feature>
<comment type="caution">
    <text evidence="10">The sequence shown here is derived from an EMBL/GenBank/DDBJ whole genome shotgun (WGS) entry which is preliminary data.</text>
</comment>
<reference evidence="10 11" key="1">
    <citation type="submission" date="2023-03" db="EMBL/GenBank/DDBJ databases">
        <title>Paludisphaera mucosa sp. nov. a novel planctomycete from northern fen.</title>
        <authorList>
            <person name="Ivanova A."/>
        </authorList>
    </citation>
    <scope>NUCLEOTIDE SEQUENCE [LARGE SCALE GENOMIC DNA]</scope>
    <source>
        <strain evidence="10 11">Pla2</strain>
    </source>
</reference>
<sequence>MTPAGENEPKNNGVREDATPTAPGVEPVRRMLLVEDDEDTRTSFQQLLNLALNIEVDLAVDGAEALTMLDKKPYSIVVTDLRMPKVDGLKLMAEIQARRLPVTVIVTTGHGSIGDAVHAMRMGAYDFLTKPPDPQHLCLLIERALRERSLQDELAALRVQIGERHRFLNVLSKCPKMYDIFELINNIADTTTTVLIEGETGTGKEQIARAIHQASAEHRKGPFVPVHCAALSEALLESELFGHEKGSFTGAAGLRKGRFEIAHGGTLFLDEVADIPMSMQVKLLRVLQERKFERVGGNQAIEVDVRVIGATNQGLEAAVKEGKFREDLYYRLNVVKIDLPPLRHRQEDIPILATYFAQKYARPGHNPAAISDTAMKRLLAYAWPGNIRQLENALERASVTARDGEIKPENLPRDVVPKEGRRASLNVDLARPLTEQLSELTGAFEERYLRKALRKCRGHVGRCAKISGLSRRSISAKIAQYKIDTAAYKPK</sequence>
<dbReference type="CDD" id="cd00009">
    <property type="entry name" value="AAA"/>
    <property type="match status" value="1"/>
</dbReference>
<dbReference type="SUPFAM" id="SSF52540">
    <property type="entry name" value="P-loop containing nucleoside triphosphate hydrolases"/>
    <property type="match status" value="1"/>
</dbReference>
<dbReference type="Pfam" id="PF02954">
    <property type="entry name" value="HTH_8"/>
    <property type="match status" value="1"/>
</dbReference>
<dbReference type="SMART" id="SM00382">
    <property type="entry name" value="AAA"/>
    <property type="match status" value="1"/>
</dbReference>
<dbReference type="PROSITE" id="PS50045">
    <property type="entry name" value="SIGMA54_INTERACT_4"/>
    <property type="match status" value="1"/>
</dbReference>
<dbReference type="Pfam" id="PF25601">
    <property type="entry name" value="AAA_lid_14"/>
    <property type="match status" value="1"/>
</dbReference>
<evidence type="ECO:0000256" key="1">
    <source>
        <dbReference type="ARBA" id="ARBA00022741"/>
    </source>
</evidence>
<keyword evidence="11" id="KW-1185">Reference proteome</keyword>
<dbReference type="InterPro" id="IPR058031">
    <property type="entry name" value="AAA_lid_NorR"/>
</dbReference>
<keyword evidence="6" id="KW-0597">Phosphoprotein</keyword>
<dbReference type="PANTHER" id="PTHR32071">
    <property type="entry name" value="TRANSCRIPTIONAL REGULATORY PROTEIN"/>
    <property type="match status" value="1"/>
</dbReference>
<dbReference type="Pfam" id="PF00158">
    <property type="entry name" value="Sigma54_activat"/>
    <property type="match status" value="1"/>
</dbReference>
<dbReference type="InterPro" id="IPR027417">
    <property type="entry name" value="P-loop_NTPase"/>
</dbReference>
<evidence type="ECO:0000256" key="6">
    <source>
        <dbReference type="PROSITE-ProRule" id="PRU00169"/>
    </source>
</evidence>
<evidence type="ECO:0000256" key="4">
    <source>
        <dbReference type="ARBA" id="ARBA00023125"/>
    </source>
</evidence>
<dbReference type="InterPro" id="IPR025662">
    <property type="entry name" value="Sigma_54_int_dom_ATP-bd_1"/>
</dbReference>
<evidence type="ECO:0000256" key="5">
    <source>
        <dbReference type="ARBA" id="ARBA00023163"/>
    </source>
</evidence>
<dbReference type="InterPro" id="IPR002197">
    <property type="entry name" value="HTH_Fis"/>
</dbReference>
<dbReference type="SUPFAM" id="SSF46689">
    <property type="entry name" value="Homeodomain-like"/>
    <property type="match status" value="1"/>
</dbReference>
<dbReference type="Proteomes" id="UP001216907">
    <property type="component" value="Unassembled WGS sequence"/>
</dbReference>
<proteinExistence type="predicted"/>
<evidence type="ECO:0000256" key="2">
    <source>
        <dbReference type="ARBA" id="ARBA00022840"/>
    </source>
</evidence>
<keyword evidence="3" id="KW-0805">Transcription regulation</keyword>
<gene>
    <name evidence="10" type="ORF">PZE19_30370</name>
</gene>
<dbReference type="SMART" id="SM00448">
    <property type="entry name" value="REC"/>
    <property type="match status" value="1"/>
</dbReference>
<dbReference type="RefSeq" id="WP_277864420.1">
    <property type="nucleotide sequence ID" value="NZ_JARRAG010000003.1"/>
</dbReference>
<evidence type="ECO:0000259" key="8">
    <source>
        <dbReference type="PROSITE" id="PS50045"/>
    </source>
</evidence>
<dbReference type="PROSITE" id="PS50110">
    <property type="entry name" value="RESPONSE_REGULATORY"/>
    <property type="match status" value="1"/>
</dbReference>
<keyword evidence="1" id="KW-0547">Nucleotide-binding</keyword>
<dbReference type="EMBL" id="JARRAG010000003">
    <property type="protein sequence ID" value="MDG3008092.1"/>
    <property type="molecule type" value="Genomic_DNA"/>
</dbReference>